<dbReference type="PIRSF" id="PIRSF005384">
    <property type="entry name" value="RpiB_LacA_B"/>
    <property type="match status" value="1"/>
</dbReference>
<proteinExistence type="inferred from homology"/>
<reference evidence="2 3" key="1">
    <citation type="journal article" date="2016" name="Nat. Commun.">
        <title>Thousands of microbial genomes shed light on interconnected biogeochemical processes in an aquifer system.</title>
        <authorList>
            <person name="Anantharaman K."/>
            <person name="Brown C.T."/>
            <person name="Hug L.A."/>
            <person name="Sharon I."/>
            <person name="Castelle C.J."/>
            <person name="Probst A.J."/>
            <person name="Thomas B.C."/>
            <person name="Singh A."/>
            <person name="Wilkins M.J."/>
            <person name="Karaoz U."/>
            <person name="Brodie E.L."/>
            <person name="Williams K.H."/>
            <person name="Hubbard S.S."/>
            <person name="Banfield J.F."/>
        </authorList>
    </citation>
    <scope>NUCLEOTIDE SEQUENCE [LARGE SCALE GENOMIC DNA]</scope>
</reference>
<name>A0A1F4W1K6_UNCKA</name>
<accession>A0A1F4W1K6</accession>
<dbReference type="PANTHER" id="PTHR30345">
    <property type="entry name" value="RIBOSE-5-PHOSPHATE ISOMERASE B"/>
    <property type="match status" value="1"/>
</dbReference>
<comment type="similarity">
    <text evidence="1">Belongs to the LacAB/RpiB family.</text>
</comment>
<dbReference type="InterPro" id="IPR036569">
    <property type="entry name" value="RpiB_LacA_LacB_sf"/>
</dbReference>
<dbReference type="NCBIfam" id="TIGR00689">
    <property type="entry name" value="rpiB_lacA_lacB"/>
    <property type="match status" value="1"/>
</dbReference>
<evidence type="ECO:0000256" key="1">
    <source>
        <dbReference type="ARBA" id="ARBA00008754"/>
    </source>
</evidence>
<dbReference type="Gene3D" id="3.40.1400.10">
    <property type="entry name" value="Sugar-phosphate isomerase, RpiB/LacA/LacB"/>
    <property type="match status" value="1"/>
</dbReference>
<dbReference type="AlphaFoldDB" id="A0A1F4W1K6"/>
<dbReference type="GO" id="GO:0004751">
    <property type="term" value="F:ribose-5-phosphate isomerase activity"/>
    <property type="evidence" value="ECO:0007669"/>
    <property type="project" value="TreeGrafter"/>
</dbReference>
<evidence type="ECO:0000313" key="3">
    <source>
        <dbReference type="Proteomes" id="UP000176614"/>
    </source>
</evidence>
<dbReference type="Proteomes" id="UP000176614">
    <property type="component" value="Unassembled WGS sequence"/>
</dbReference>
<protein>
    <recommendedName>
        <fullName evidence="4">Ribose-5-phosphate isomerase</fullName>
    </recommendedName>
</protein>
<dbReference type="GO" id="GO:0009052">
    <property type="term" value="P:pentose-phosphate shunt, non-oxidative branch"/>
    <property type="evidence" value="ECO:0007669"/>
    <property type="project" value="TreeGrafter"/>
</dbReference>
<dbReference type="SUPFAM" id="SSF89623">
    <property type="entry name" value="Ribose/Galactose isomerase RpiB/AlsB"/>
    <property type="match status" value="1"/>
</dbReference>
<dbReference type="EMBL" id="MEVT01000008">
    <property type="protein sequence ID" value="OGC63235.1"/>
    <property type="molecule type" value="Genomic_DNA"/>
</dbReference>
<dbReference type="Pfam" id="PF02502">
    <property type="entry name" value="LacAB_rpiB"/>
    <property type="match status" value="1"/>
</dbReference>
<evidence type="ECO:0000313" key="2">
    <source>
        <dbReference type="EMBL" id="OGC63235.1"/>
    </source>
</evidence>
<sequence length="143" mass="16063">MIYIASDHGGFGLKQTIIKFLEVNNLAVEDIGPKVLSPDDDYPDYVKPLAEKIINDPESKGIVLCKNGVGVCMYANKFKGIRAGLSWTPEHAKTSKSDDNTNVLALPALYISEDTALRTVESWLKTQFSNEERHIRRLRKIEK</sequence>
<dbReference type="GO" id="GO:0019316">
    <property type="term" value="P:D-allose catabolic process"/>
    <property type="evidence" value="ECO:0007669"/>
    <property type="project" value="TreeGrafter"/>
</dbReference>
<comment type="caution">
    <text evidence="2">The sequence shown here is derived from an EMBL/GenBank/DDBJ whole genome shotgun (WGS) entry which is preliminary data.</text>
</comment>
<dbReference type="PANTHER" id="PTHR30345:SF0">
    <property type="entry name" value="DNA DAMAGE-REPAIR_TOLERATION PROTEIN DRT102"/>
    <property type="match status" value="1"/>
</dbReference>
<gene>
    <name evidence="2" type="ORF">A2264_00910</name>
</gene>
<organism evidence="2 3">
    <name type="scientific">candidate division WWE3 bacterium RIFOXYA2_FULL_46_9</name>
    <dbReference type="NCBI Taxonomy" id="1802636"/>
    <lineage>
        <taxon>Bacteria</taxon>
        <taxon>Katanobacteria</taxon>
    </lineage>
</organism>
<dbReference type="InterPro" id="IPR003500">
    <property type="entry name" value="RpiB_LacA_LacB"/>
</dbReference>
<evidence type="ECO:0008006" key="4">
    <source>
        <dbReference type="Google" id="ProtNLM"/>
    </source>
</evidence>
<dbReference type="NCBIfam" id="NF004051">
    <property type="entry name" value="PRK05571.1"/>
    <property type="match status" value="1"/>
</dbReference>